<accession>A0ACA9P347</accession>
<proteinExistence type="predicted"/>
<protein>
    <submittedName>
        <fullName evidence="1">14698_t:CDS:1</fullName>
    </submittedName>
</protein>
<comment type="caution">
    <text evidence="1">The sequence shown here is derived from an EMBL/GenBank/DDBJ whole genome shotgun (WGS) entry which is preliminary data.</text>
</comment>
<reference evidence="1" key="1">
    <citation type="submission" date="2021-06" db="EMBL/GenBank/DDBJ databases">
        <authorList>
            <person name="Kallberg Y."/>
            <person name="Tangrot J."/>
            <person name="Rosling A."/>
        </authorList>
    </citation>
    <scope>NUCLEOTIDE SEQUENCE</scope>
    <source>
        <strain evidence="1">CL356</strain>
    </source>
</reference>
<gene>
    <name evidence="1" type="ORF">ACOLOM_LOCUS9657</name>
</gene>
<feature type="non-terminal residue" evidence="1">
    <location>
        <position position="1"/>
    </location>
</feature>
<organism evidence="1 2">
    <name type="scientific">Acaulospora colombiana</name>
    <dbReference type="NCBI Taxonomy" id="27376"/>
    <lineage>
        <taxon>Eukaryota</taxon>
        <taxon>Fungi</taxon>
        <taxon>Fungi incertae sedis</taxon>
        <taxon>Mucoromycota</taxon>
        <taxon>Glomeromycotina</taxon>
        <taxon>Glomeromycetes</taxon>
        <taxon>Diversisporales</taxon>
        <taxon>Acaulosporaceae</taxon>
        <taxon>Acaulospora</taxon>
    </lineage>
</organism>
<dbReference type="Proteomes" id="UP000789525">
    <property type="component" value="Unassembled WGS sequence"/>
</dbReference>
<name>A0ACA9P347_9GLOM</name>
<evidence type="ECO:0000313" key="2">
    <source>
        <dbReference type="Proteomes" id="UP000789525"/>
    </source>
</evidence>
<dbReference type="EMBL" id="CAJVPT010028601">
    <property type="protein sequence ID" value="CAG8687168.1"/>
    <property type="molecule type" value="Genomic_DNA"/>
</dbReference>
<evidence type="ECO:0000313" key="1">
    <source>
        <dbReference type="EMBL" id="CAG8687168.1"/>
    </source>
</evidence>
<sequence length="42" mass="4851">ERDKCLLNCIVNPVELLLVKLSTWASSFLVIFKQRKKESTLS</sequence>
<keyword evidence="2" id="KW-1185">Reference proteome</keyword>